<dbReference type="Gene3D" id="2.40.70.10">
    <property type="entry name" value="Acid Proteases"/>
    <property type="match status" value="1"/>
</dbReference>
<dbReference type="PANTHER" id="PTHR38037">
    <property type="entry name" value="ZN_PROTEASE DOMAIN-CONTAINING PROTEIN"/>
    <property type="match status" value="1"/>
</dbReference>
<protein>
    <submittedName>
        <fullName evidence="2">Ribosomal protein S6 modification protein</fullName>
    </submittedName>
</protein>
<dbReference type="EMBL" id="BSNC01000004">
    <property type="protein sequence ID" value="GLP96294.1"/>
    <property type="molecule type" value="Genomic_DNA"/>
</dbReference>
<proteinExistence type="predicted"/>
<dbReference type="Pfam" id="PF05618">
    <property type="entry name" value="Zn_protease"/>
    <property type="match status" value="1"/>
</dbReference>
<sequence>MKQKMIIGNLEMCQLPDLGISDLQVRIDTGAKTSSLHVDNLKRIKKNGRPWVKFDLHPDIHSVDELVACEAPLHDIRRVKSSNGVSQERYVIKSTLNLGGQSWPIEITLTDRSDMSYLMLLGREGMAKRVLVDPSQTFLLSEDGE</sequence>
<reference evidence="2" key="1">
    <citation type="journal article" date="2014" name="Int. J. Syst. Evol. Microbiol.">
        <title>Complete genome sequence of Corynebacterium casei LMG S-19264T (=DSM 44701T), isolated from a smear-ripened cheese.</title>
        <authorList>
            <consortium name="US DOE Joint Genome Institute (JGI-PGF)"/>
            <person name="Walter F."/>
            <person name="Albersmeier A."/>
            <person name="Kalinowski J."/>
            <person name="Ruckert C."/>
        </authorList>
    </citation>
    <scope>NUCLEOTIDE SEQUENCE</scope>
    <source>
        <strain evidence="2">NBRC 101628</strain>
    </source>
</reference>
<dbReference type="SUPFAM" id="SSF50630">
    <property type="entry name" value="Acid proteases"/>
    <property type="match status" value="1"/>
</dbReference>
<dbReference type="RefSeq" id="WP_245837113.1">
    <property type="nucleotide sequence ID" value="NZ_BSNC01000004.1"/>
</dbReference>
<reference evidence="2" key="2">
    <citation type="submission" date="2023-01" db="EMBL/GenBank/DDBJ databases">
        <title>Draft genome sequence of Paraferrimonas sedimenticola strain NBRC 101628.</title>
        <authorList>
            <person name="Sun Q."/>
            <person name="Mori K."/>
        </authorList>
    </citation>
    <scope>NUCLEOTIDE SEQUENCE</scope>
    <source>
        <strain evidence="2">NBRC 101628</strain>
    </source>
</reference>
<accession>A0AA37VVX3</accession>
<evidence type="ECO:0000313" key="2">
    <source>
        <dbReference type="EMBL" id="GLP96294.1"/>
    </source>
</evidence>
<organism evidence="2 3">
    <name type="scientific">Paraferrimonas sedimenticola</name>
    <dbReference type="NCBI Taxonomy" id="375674"/>
    <lineage>
        <taxon>Bacteria</taxon>
        <taxon>Pseudomonadati</taxon>
        <taxon>Pseudomonadota</taxon>
        <taxon>Gammaproteobacteria</taxon>
        <taxon>Alteromonadales</taxon>
        <taxon>Ferrimonadaceae</taxon>
        <taxon>Paraferrimonas</taxon>
    </lineage>
</organism>
<gene>
    <name evidence="2" type="ORF">GCM10007895_16000</name>
</gene>
<dbReference type="PANTHER" id="PTHR38037:SF2">
    <property type="entry name" value="ATP-DEPENDENT ZINC PROTEASE DOMAIN-CONTAINING PROTEIN-RELATED"/>
    <property type="match status" value="1"/>
</dbReference>
<evidence type="ECO:0000313" key="3">
    <source>
        <dbReference type="Proteomes" id="UP001161422"/>
    </source>
</evidence>
<comment type="caution">
    <text evidence="2">The sequence shown here is derived from an EMBL/GenBank/DDBJ whole genome shotgun (WGS) entry which is preliminary data.</text>
</comment>
<dbReference type="InterPro" id="IPR008503">
    <property type="entry name" value="Asp_endopeptidase"/>
</dbReference>
<dbReference type="InterPro" id="IPR021109">
    <property type="entry name" value="Peptidase_aspartic_dom_sf"/>
</dbReference>
<keyword evidence="3" id="KW-1185">Reference proteome</keyword>
<dbReference type="AlphaFoldDB" id="A0AA37VVX3"/>
<evidence type="ECO:0000259" key="1">
    <source>
        <dbReference type="Pfam" id="PF05618"/>
    </source>
</evidence>
<feature type="domain" description="Retropepsin-like aspartic endopeptidase" evidence="1">
    <location>
        <begin position="6"/>
        <end position="139"/>
    </location>
</feature>
<dbReference type="Proteomes" id="UP001161422">
    <property type="component" value="Unassembled WGS sequence"/>
</dbReference>
<name>A0AA37VVX3_9GAMM</name>